<sequence length="142" mass="14807">MCHTCFLRDRAEFGAAEITPAVVEAARLAKEANPYGPLYLVVEQHSVEDASIAYCASRVGERWTEADRACLAAFQTLTEYERSHALASRDGYVDAAGAVMPDVLVGITMTAGELAAVGKVAAPGVAIGPDGEIVLALPAGEA</sequence>
<dbReference type="EMBL" id="AP014705">
    <property type="protein sequence ID" value="BAQ49445.1"/>
    <property type="molecule type" value="Genomic_DNA"/>
</dbReference>
<reference evidence="2" key="2">
    <citation type="submission" date="2015-01" db="EMBL/GenBank/DDBJ databases">
        <title>Complete genome sequence of Methylobacterium aquaticum strain 22A.</title>
        <authorList>
            <person name="Tani A."/>
            <person name="Ogura Y."/>
            <person name="Hayashi T."/>
        </authorList>
    </citation>
    <scope>NUCLEOTIDE SEQUENCE [LARGE SCALE GENOMIC DNA]</scope>
    <source>
        <strain evidence="2">MA-22A</strain>
        <plasmid evidence="2">Plasmid pMaq22A_1p DNA</plasmid>
    </source>
</reference>
<keyword evidence="1" id="KW-0614">Plasmid</keyword>
<dbReference type="PATRIC" id="fig|270351.10.peg.6519"/>
<dbReference type="OrthoDB" id="9907841at2"/>
<dbReference type="AlphaFoldDB" id="A0A0C6G0X6"/>
<protein>
    <submittedName>
        <fullName evidence="1">Uncharacterized protein</fullName>
    </submittedName>
</protein>
<gene>
    <name evidence="1" type="ORF">Maq22A_1p36160</name>
</gene>
<accession>A0A0C6G0X6</accession>
<organism evidence="1 2">
    <name type="scientific">Methylobacterium aquaticum</name>
    <dbReference type="NCBI Taxonomy" id="270351"/>
    <lineage>
        <taxon>Bacteria</taxon>
        <taxon>Pseudomonadati</taxon>
        <taxon>Pseudomonadota</taxon>
        <taxon>Alphaproteobacteria</taxon>
        <taxon>Hyphomicrobiales</taxon>
        <taxon>Methylobacteriaceae</taxon>
        <taxon>Methylobacterium</taxon>
    </lineage>
</organism>
<reference evidence="1 2" key="1">
    <citation type="journal article" date="2015" name="Genome Announc.">
        <title>Complete Genome Sequence of Methylobacterium aquaticum Strain 22A, Isolated from Racomitrium japonicum Moss.</title>
        <authorList>
            <person name="Tani A."/>
            <person name="Ogura Y."/>
            <person name="Hayashi T."/>
            <person name="Kimbara K."/>
        </authorList>
    </citation>
    <scope>NUCLEOTIDE SEQUENCE [LARGE SCALE GENOMIC DNA]</scope>
    <source>
        <strain evidence="1 2">MA-22A</strain>
        <plasmid evidence="2">Plasmid pMaq22A_1p DNA</plasmid>
    </source>
</reference>
<evidence type="ECO:0000313" key="2">
    <source>
        <dbReference type="Proteomes" id="UP000061432"/>
    </source>
</evidence>
<name>A0A0C6G0X6_9HYPH</name>
<dbReference type="Proteomes" id="UP000061432">
    <property type="component" value="Plasmid pMaq22A_1p"/>
</dbReference>
<geneLocation type="plasmid" evidence="2">
    <name>pMaq22A_1p DNA</name>
</geneLocation>
<evidence type="ECO:0000313" key="1">
    <source>
        <dbReference type="EMBL" id="BAQ49445.1"/>
    </source>
</evidence>
<proteinExistence type="predicted"/>
<dbReference type="RefSeq" id="WP_060850501.1">
    <property type="nucleotide sequence ID" value="NZ_AP014705.1"/>
</dbReference>
<dbReference type="KEGG" id="maqu:Maq22A_1p36160"/>